<dbReference type="Gene3D" id="3.30.710.10">
    <property type="entry name" value="Potassium Channel Kv1.1, Chain A"/>
    <property type="match status" value="1"/>
</dbReference>
<evidence type="ECO:0000313" key="3">
    <source>
        <dbReference type="EMBL" id="CAH1245769.1"/>
    </source>
</evidence>
<name>A0A8J9Z240_BRALA</name>
<evidence type="ECO:0000256" key="1">
    <source>
        <dbReference type="SAM" id="MobiDB-lite"/>
    </source>
</evidence>
<keyword evidence="4" id="KW-1185">Reference proteome</keyword>
<dbReference type="Proteomes" id="UP000838412">
    <property type="component" value="Chromosome 14"/>
</dbReference>
<dbReference type="InterPro" id="IPR028101">
    <property type="entry name" value="DUF4616"/>
</dbReference>
<proteinExistence type="predicted"/>
<dbReference type="InterPro" id="IPR011333">
    <property type="entry name" value="SKP1/BTB/POZ_sf"/>
</dbReference>
<dbReference type="PROSITE" id="PS50097">
    <property type="entry name" value="BTB"/>
    <property type="match status" value="1"/>
</dbReference>
<evidence type="ECO:0000259" key="2">
    <source>
        <dbReference type="PROSITE" id="PS50097"/>
    </source>
</evidence>
<reference evidence="3" key="1">
    <citation type="submission" date="2022-01" db="EMBL/GenBank/DDBJ databases">
        <authorList>
            <person name="Braso-Vives M."/>
        </authorList>
    </citation>
    <scope>NUCLEOTIDE SEQUENCE</scope>
</reference>
<feature type="compositionally biased region" description="Basic and acidic residues" evidence="1">
    <location>
        <begin position="169"/>
        <end position="187"/>
    </location>
</feature>
<dbReference type="PANTHER" id="PTHR14375:SF2">
    <property type="entry name" value="SIMILAR TO RIKEN CDNA 4931414P19"/>
    <property type="match status" value="1"/>
</dbReference>
<dbReference type="InterPro" id="IPR000210">
    <property type="entry name" value="BTB/POZ_dom"/>
</dbReference>
<dbReference type="SMART" id="SM00225">
    <property type="entry name" value="BTB"/>
    <property type="match status" value="1"/>
</dbReference>
<gene>
    <name evidence="3" type="primary">C14orf93</name>
    <name evidence="3" type="ORF">BLAG_LOCUS7995</name>
</gene>
<dbReference type="OrthoDB" id="5989533at2759"/>
<sequence>MASASHIINIPFQEQERRLLSQLSTMCEQGQLCDMTVRVGTREFRCHQAVLAASSGHFHSVFVQGALSFPKMLDLTFTSADVFSIVLDYIYTASLKCPTDVLPQVLQAAKVLEIHTLVDHLLLFSASQEGGRDGETAPSSCTDLPVPSGVNTPVSSPGPGVQDNVVVKQEEQEHNQEETRPRMENSRLDGNSVSMETQAARLEEGSMGTQIAELRAEVAFLRQQLQSALGEEAVSPRPAKRPRIKANSSLLSGTVRRLHNADTNHRKYRGDLGLNAPYNEGVTTLLMKEVSASSEYHPQSKIRAACVAYYETVRRKFLESQPENTDKARKQKNEKRLRSRRKRLLECRGSVLQSEEERRLWTGVTPDLMSDEEDGESNGMPVWLVRPPSFRTDELSNLCGVLQARLEADRRYRVGHTPRKMEQGTFSERLPPRVYDPERAAQHIRPESDPNKLGFMEDMFTGLDV</sequence>
<dbReference type="Pfam" id="PF15394">
    <property type="entry name" value="DUF4616"/>
    <property type="match status" value="1"/>
</dbReference>
<protein>
    <submittedName>
        <fullName evidence="3">C14orf93 protein</fullName>
    </submittedName>
</protein>
<dbReference type="EMBL" id="OV696699">
    <property type="protein sequence ID" value="CAH1245769.1"/>
    <property type="molecule type" value="Genomic_DNA"/>
</dbReference>
<feature type="region of interest" description="Disordered" evidence="1">
    <location>
        <begin position="169"/>
        <end position="188"/>
    </location>
</feature>
<dbReference type="PANTHER" id="PTHR14375">
    <property type="entry name" value="SIMILAR TO RIKEN CDNA 4931414P19"/>
    <property type="match status" value="1"/>
</dbReference>
<dbReference type="SUPFAM" id="SSF54695">
    <property type="entry name" value="POZ domain"/>
    <property type="match status" value="1"/>
</dbReference>
<dbReference type="AlphaFoldDB" id="A0A8J9Z240"/>
<organism evidence="3 4">
    <name type="scientific">Branchiostoma lanceolatum</name>
    <name type="common">Common lancelet</name>
    <name type="synonym">Amphioxus lanceolatum</name>
    <dbReference type="NCBI Taxonomy" id="7740"/>
    <lineage>
        <taxon>Eukaryota</taxon>
        <taxon>Metazoa</taxon>
        <taxon>Chordata</taxon>
        <taxon>Cephalochordata</taxon>
        <taxon>Leptocardii</taxon>
        <taxon>Amphioxiformes</taxon>
        <taxon>Branchiostomatidae</taxon>
        <taxon>Branchiostoma</taxon>
    </lineage>
</organism>
<feature type="domain" description="BTB" evidence="2">
    <location>
        <begin position="33"/>
        <end position="99"/>
    </location>
</feature>
<accession>A0A8J9Z240</accession>
<evidence type="ECO:0000313" key="4">
    <source>
        <dbReference type="Proteomes" id="UP000838412"/>
    </source>
</evidence>
<dbReference type="Pfam" id="PF00651">
    <property type="entry name" value="BTB"/>
    <property type="match status" value="1"/>
</dbReference>